<dbReference type="EMBL" id="JBHSZO010000015">
    <property type="protein sequence ID" value="MFC7218838.1"/>
    <property type="molecule type" value="Genomic_DNA"/>
</dbReference>
<keyword evidence="3" id="KW-1185">Reference proteome</keyword>
<feature type="signal peptide" evidence="1">
    <location>
        <begin position="1"/>
        <end position="27"/>
    </location>
</feature>
<keyword evidence="1" id="KW-0732">Signal</keyword>
<protein>
    <recommendedName>
        <fullName evidence="4">Secreted protein</fullName>
    </recommendedName>
</protein>
<dbReference type="RefSeq" id="WP_386414301.1">
    <property type="nucleotide sequence ID" value="NZ_JBHSZO010000015.1"/>
</dbReference>
<evidence type="ECO:0000313" key="2">
    <source>
        <dbReference type="EMBL" id="MFC7218838.1"/>
    </source>
</evidence>
<reference evidence="3" key="1">
    <citation type="journal article" date="2019" name="Int. J. Syst. Evol. Microbiol.">
        <title>The Global Catalogue of Microorganisms (GCM) 10K type strain sequencing project: providing services to taxonomists for standard genome sequencing and annotation.</title>
        <authorList>
            <consortium name="The Broad Institute Genomics Platform"/>
            <consortium name="The Broad Institute Genome Sequencing Center for Infectious Disease"/>
            <person name="Wu L."/>
            <person name="Ma J."/>
        </authorList>
    </citation>
    <scope>NUCLEOTIDE SEQUENCE [LARGE SCALE GENOMIC DNA]</scope>
    <source>
        <strain evidence="3">CGMCC 1.13681</strain>
    </source>
</reference>
<evidence type="ECO:0000313" key="3">
    <source>
        <dbReference type="Proteomes" id="UP001596413"/>
    </source>
</evidence>
<gene>
    <name evidence="2" type="ORF">ACFQLX_11750</name>
</gene>
<evidence type="ECO:0000256" key="1">
    <source>
        <dbReference type="SAM" id="SignalP"/>
    </source>
</evidence>
<feature type="chain" id="PRO_5047343720" description="Secreted protein" evidence="1">
    <location>
        <begin position="28"/>
        <end position="144"/>
    </location>
</feature>
<organism evidence="2 3">
    <name type="scientific">Streptomyces polyrhachis</name>
    <dbReference type="NCBI Taxonomy" id="1282885"/>
    <lineage>
        <taxon>Bacteria</taxon>
        <taxon>Bacillati</taxon>
        <taxon>Actinomycetota</taxon>
        <taxon>Actinomycetes</taxon>
        <taxon>Kitasatosporales</taxon>
        <taxon>Streptomycetaceae</taxon>
        <taxon>Streptomyces</taxon>
    </lineage>
</organism>
<sequence length="144" mass="15059">MSALTRTAAAGTAAIALLGASISPAAALEAGEDYATLSNKTISIVEGSMTFIDDGDVFQICDNLADGKGVYGALWYNSYIYTDGYQRVMTLSDGGDSGCDKTPHNIGNGGSYVMTICWGRYPTNPFESTVTGNGPCTHSGEFNE</sequence>
<proteinExistence type="predicted"/>
<comment type="caution">
    <text evidence="2">The sequence shown here is derived from an EMBL/GenBank/DDBJ whole genome shotgun (WGS) entry which is preliminary data.</text>
</comment>
<name>A0ABW2GH15_9ACTN</name>
<dbReference type="Proteomes" id="UP001596413">
    <property type="component" value="Unassembled WGS sequence"/>
</dbReference>
<accession>A0ABW2GH15</accession>
<evidence type="ECO:0008006" key="4">
    <source>
        <dbReference type="Google" id="ProtNLM"/>
    </source>
</evidence>